<reference evidence="2" key="1">
    <citation type="submission" date="2011-08" db="EMBL/GenBank/DDBJ databases">
        <authorList>
            <person name="Rombauts S."/>
        </authorList>
    </citation>
    <scope>NUCLEOTIDE SEQUENCE</scope>
    <source>
        <strain evidence="2">London</strain>
    </source>
</reference>
<dbReference type="EnsemblMetazoa" id="tetur01g00380.1">
    <property type="protein sequence ID" value="tetur01g00380.1"/>
    <property type="gene ID" value="tetur01g00380"/>
</dbReference>
<protein>
    <submittedName>
        <fullName evidence="1">Uncharacterized protein</fullName>
    </submittedName>
</protein>
<evidence type="ECO:0000313" key="2">
    <source>
        <dbReference type="Proteomes" id="UP000015104"/>
    </source>
</evidence>
<name>T1JPP9_TETUR</name>
<organism evidence="1 2">
    <name type="scientific">Tetranychus urticae</name>
    <name type="common">Two-spotted spider mite</name>
    <dbReference type="NCBI Taxonomy" id="32264"/>
    <lineage>
        <taxon>Eukaryota</taxon>
        <taxon>Metazoa</taxon>
        <taxon>Ecdysozoa</taxon>
        <taxon>Arthropoda</taxon>
        <taxon>Chelicerata</taxon>
        <taxon>Arachnida</taxon>
        <taxon>Acari</taxon>
        <taxon>Acariformes</taxon>
        <taxon>Trombidiformes</taxon>
        <taxon>Prostigmata</taxon>
        <taxon>Eleutherengona</taxon>
        <taxon>Raphignathae</taxon>
        <taxon>Tetranychoidea</taxon>
        <taxon>Tetranychidae</taxon>
        <taxon>Tetranychus</taxon>
    </lineage>
</organism>
<dbReference type="AlphaFoldDB" id="T1JPP9"/>
<evidence type="ECO:0000313" key="1">
    <source>
        <dbReference type="EnsemblMetazoa" id="tetur01g00380.1"/>
    </source>
</evidence>
<dbReference type="Proteomes" id="UP000015104">
    <property type="component" value="Unassembled WGS sequence"/>
</dbReference>
<dbReference type="EMBL" id="CAEY01000428">
    <property type="status" value="NOT_ANNOTATED_CDS"/>
    <property type="molecule type" value="Genomic_DNA"/>
</dbReference>
<dbReference type="HOGENOM" id="CLU_1724631_0_0_1"/>
<reference evidence="1" key="2">
    <citation type="submission" date="2015-06" db="UniProtKB">
        <authorList>
            <consortium name="EnsemblMetazoa"/>
        </authorList>
    </citation>
    <scope>IDENTIFICATION</scope>
</reference>
<keyword evidence="2" id="KW-1185">Reference proteome</keyword>
<sequence>MIASSIDVKLMVKEVSRRGKLDLKQTFTQHLHKEWGRCLYCFAFRYPVQLFLFLYFVPYLQRLLSVQSRGSRDFLVKHIDKSKVLHTRINPDGNFAATINTFPTELFDGYRECQHVASSLDETMDANKVGVKTAAETKVYVSLGEKMDYTVY</sequence>
<proteinExistence type="predicted"/>
<accession>T1JPP9</accession>